<dbReference type="Pfam" id="PF00106">
    <property type="entry name" value="adh_short"/>
    <property type="match status" value="1"/>
</dbReference>
<dbReference type="PANTHER" id="PTHR43481">
    <property type="entry name" value="FRUCTOSE-1-PHOSPHATE PHOSPHATASE"/>
    <property type="match status" value="1"/>
</dbReference>
<dbReference type="SUPFAM" id="SSF51735">
    <property type="entry name" value="NAD(P)-binding Rossmann-fold domains"/>
    <property type="match status" value="1"/>
</dbReference>
<evidence type="ECO:0000256" key="1">
    <source>
        <dbReference type="ARBA" id="ARBA00022857"/>
    </source>
</evidence>
<dbReference type="PROSITE" id="PS00061">
    <property type="entry name" value="ADH_SHORT"/>
    <property type="match status" value="1"/>
</dbReference>
<dbReference type="Proteomes" id="UP000310189">
    <property type="component" value="Unassembled WGS sequence"/>
</dbReference>
<dbReference type="Gene3D" id="3.40.50.720">
    <property type="entry name" value="NAD(P)-binding Rossmann-like Domain"/>
    <property type="match status" value="1"/>
</dbReference>
<sequence length="491" mass="53883">MDGTLVESTPAVEAAWAVFARDYPFIDLQDVLKHSHGVRTHENMIRYCKLQNPDTIASEAKRFEETILSCARQRQEQGLKGLVVLPGVHKLLEQLNENHHNWTIVTSATRIYANAALEISQIRQPETFITSENVVRGKPDPSPFLEGAKVIGQQASDCLVFEDAPSGITAGKAAGAVVVALLTSYPLEIVKQAQPDFIVKDLSSVSAKWTGDHYQITVDAIAVGFGEELAKQFLQRGHRVIATARNPSTLTLPANERLRTQQLDVTDSLEVLQAKAAEALTFFGQVDVLINNAGYASTGCVEEASTDEWQRVFATNLFGPINLSKAFLPHMRAKKEDSVICTISSKVGIDPMANNSPYSASKAAVESVFENMATELASKPQIRVLLIEPGCFVTEAFKNFVIPENQIDDYRPIKQQVMEQYSDFAALCGDLKVACERILDAILVEGMAESRKVPLRLALGGDAVNQIIDKCNRDAASAELWRDFSSSTDTK</sequence>
<protein>
    <submittedName>
        <fullName evidence="3">Uncharacterized protein</fullName>
    </submittedName>
</protein>
<dbReference type="OrthoDB" id="40579at2759"/>
<dbReference type="GO" id="GO:0050308">
    <property type="term" value="F:sugar-phosphatase activity"/>
    <property type="evidence" value="ECO:0007669"/>
    <property type="project" value="TreeGrafter"/>
</dbReference>
<dbReference type="InterPro" id="IPR023198">
    <property type="entry name" value="PGP-like_dom2"/>
</dbReference>
<dbReference type="Gene3D" id="3.40.50.1000">
    <property type="entry name" value="HAD superfamily/HAD-like"/>
    <property type="match status" value="1"/>
</dbReference>
<accession>A0A4T0FI17</accession>
<dbReference type="InterPro" id="IPR036412">
    <property type="entry name" value="HAD-like_sf"/>
</dbReference>
<gene>
    <name evidence="3" type="ORF">E3P99_02899</name>
</gene>
<reference evidence="3 4" key="1">
    <citation type="submission" date="2019-03" db="EMBL/GenBank/DDBJ databases">
        <title>Sequencing 23 genomes of Wallemia ichthyophaga.</title>
        <authorList>
            <person name="Gostincar C."/>
        </authorList>
    </citation>
    <scope>NUCLEOTIDE SEQUENCE [LARGE SCALE GENOMIC DNA]</scope>
    <source>
        <strain evidence="3 4">EXF-5753</strain>
    </source>
</reference>
<proteinExistence type="inferred from homology"/>
<keyword evidence="4" id="KW-1185">Reference proteome</keyword>
<dbReference type="Gene3D" id="1.10.150.240">
    <property type="entry name" value="Putative phosphatase, domain 2"/>
    <property type="match status" value="1"/>
</dbReference>
<dbReference type="InterPro" id="IPR020904">
    <property type="entry name" value="Sc_DH/Rdtase_CS"/>
</dbReference>
<dbReference type="PRINTS" id="PR00080">
    <property type="entry name" value="SDRFAMILY"/>
</dbReference>
<evidence type="ECO:0000256" key="2">
    <source>
        <dbReference type="RuleBase" id="RU000363"/>
    </source>
</evidence>
<organism evidence="3 4">
    <name type="scientific">Wallemia hederae</name>
    <dbReference type="NCBI Taxonomy" id="1540922"/>
    <lineage>
        <taxon>Eukaryota</taxon>
        <taxon>Fungi</taxon>
        <taxon>Dikarya</taxon>
        <taxon>Basidiomycota</taxon>
        <taxon>Wallemiomycotina</taxon>
        <taxon>Wallemiomycetes</taxon>
        <taxon>Wallemiales</taxon>
        <taxon>Wallemiaceae</taxon>
        <taxon>Wallemia</taxon>
    </lineage>
</organism>
<evidence type="ECO:0000313" key="3">
    <source>
        <dbReference type="EMBL" id="TIA87881.1"/>
    </source>
</evidence>
<name>A0A4T0FI17_9BASI</name>
<dbReference type="InterPro" id="IPR051806">
    <property type="entry name" value="HAD-like_SPP"/>
</dbReference>
<dbReference type="PANTHER" id="PTHR43481:SF4">
    <property type="entry name" value="GLYCEROL-1-PHOSPHATE PHOSPHOHYDROLASE 1-RELATED"/>
    <property type="match status" value="1"/>
</dbReference>
<dbReference type="PRINTS" id="PR00081">
    <property type="entry name" value="GDHRDH"/>
</dbReference>
<evidence type="ECO:0000313" key="4">
    <source>
        <dbReference type="Proteomes" id="UP000310189"/>
    </source>
</evidence>
<dbReference type="InterPro" id="IPR006439">
    <property type="entry name" value="HAD-SF_hydro_IA"/>
</dbReference>
<dbReference type="InterPro" id="IPR036291">
    <property type="entry name" value="NAD(P)-bd_dom_sf"/>
</dbReference>
<keyword evidence="1" id="KW-0521">NADP</keyword>
<comment type="similarity">
    <text evidence="2">Belongs to the short-chain dehydrogenases/reductases (SDR) family.</text>
</comment>
<dbReference type="EMBL" id="SPNW01000046">
    <property type="protein sequence ID" value="TIA87881.1"/>
    <property type="molecule type" value="Genomic_DNA"/>
</dbReference>
<dbReference type="Pfam" id="PF00702">
    <property type="entry name" value="Hydrolase"/>
    <property type="match status" value="1"/>
</dbReference>
<dbReference type="SUPFAM" id="SSF56784">
    <property type="entry name" value="HAD-like"/>
    <property type="match status" value="1"/>
</dbReference>
<comment type="caution">
    <text evidence="3">The sequence shown here is derived from an EMBL/GenBank/DDBJ whole genome shotgun (WGS) entry which is preliminary data.</text>
</comment>
<dbReference type="AlphaFoldDB" id="A0A4T0FI17"/>
<dbReference type="NCBIfam" id="TIGR01509">
    <property type="entry name" value="HAD-SF-IA-v3"/>
    <property type="match status" value="1"/>
</dbReference>
<dbReference type="InterPro" id="IPR002347">
    <property type="entry name" value="SDR_fam"/>
</dbReference>
<dbReference type="InterPro" id="IPR023214">
    <property type="entry name" value="HAD_sf"/>
</dbReference>